<comment type="caution">
    <text evidence="2">The sequence shown here is derived from an EMBL/GenBank/DDBJ whole genome shotgun (WGS) entry which is preliminary data.</text>
</comment>
<feature type="compositionally biased region" description="Basic and acidic residues" evidence="1">
    <location>
        <begin position="34"/>
        <end position="48"/>
    </location>
</feature>
<reference evidence="2 3" key="1">
    <citation type="journal article" date="2018" name="Nat. Genet.">
        <title>The Rosa genome provides new insights in the design of modern roses.</title>
        <authorList>
            <person name="Bendahmane M."/>
        </authorList>
    </citation>
    <scope>NUCLEOTIDE SEQUENCE [LARGE SCALE GENOMIC DNA]</scope>
    <source>
        <strain evidence="3">cv. Old Blush</strain>
    </source>
</reference>
<gene>
    <name evidence="2" type="ORF">RchiOBHm_Chr3g0496201</name>
</gene>
<feature type="compositionally biased region" description="Polar residues" evidence="1">
    <location>
        <begin position="11"/>
        <end position="20"/>
    </location>
</feature>
<organism evidence="2 3">
    <name type="scientific">Rosa chinensis</name>
    <name type="common">China rose</name>
    <dbReference type="NCBI Taxonomy" id="74649"/>
    <lineage>
        <taxon>Eukaryota</taxon>
        <taxon>Viridiplantae</taxon>
        <taxon>Streptophyta</taxon>
        <taxon>Embryophyta</taxon>
        <taxon>Tracheophyta</taxon>
        <taxon>Spermatophyta</taxon>
        <taxon>Magnoliopsida</taxon>
        <taxon>eudicotyledons</taxon>
        <taxon>Gunneridae</taxon>
        <taxon>Pentapetalae</taxon>
        <taxon>rosids</taxon>
        <taxon>fabids</taxon>
        <taxon>Rosales</taxon>
        <taxon>Rosaceae</taxon>
        <taxon>Rosoideae</taxon>
        <taxon>Rosoideae incertae sedis</taxon>
        <taxon>Rosa</taxon>
    </lineage>
</organism>
<evidence type="ECO:0000313" key="2">
    <source>
        <dbReference type="EMBL" id="PRQ45854.1"/>
    </source>
</evidence>
<name>A0A2P6RHF0_ROSCH</name>
<dbReference type="AlphaFoldDB" id="A0A2P6RHF0"/>
<protein>
    <submittedName>
        <fullName evidence="2">Uncharacterized protein</fullName>
    </submittedName>
</protein>
<dbReference type="EMBL" id="PDCK01000041">
    <property type="protein sequence ID" value="PRQ45854.1"/>
    <property type="molecule type" value="Genomic_DNA"/>
</dbReference>
<keyword evidence="3" id="KW-1185">Reference proteome</keyword>
<evidence type="ECO:0000256" key="1">
    <source>
        <dbReference type="SAM" id="MobiDB-lite"/>
    </source>
</evidence>
<sequence length="147" mass="15494">MAGAEDAAETSDASTNSMGSADSEGSPDEAQSENFEHEGGGRIDHSLHPPESSMVEIDMDDLGENQLPNIGQQLTNSTNLAKDAEDISVLGREALLDHQTLVQVGESRSGSTLELALLNPTEPNPSMFGMLTSPLTEGMPRSDQAIV</sequence>
<evidence type="ECO:0000313" key="3">
    <source>
        <dbReference type="Proteomes" id="UP000238479"/>
    </source>
</evidence>
<dbReference type="Gramene" id="PRQ45854">
    <property type="protein sequence ID" value="PRQ45854"/>
    <property type="gene ID" value="RchiOBHm_Chr3g0496201"/>
</dbReference>
<dbReference type="Proteomes" id="UP000238479">
    <property type="component" value="Chromosome 3"/>
</dbReference>
<feature type="region of interest" description="Disordered" evidence="1">
    <location>
        <begin position="1"/>
        <end position="57"/>
    </location>
</feature>
<accession>A0A2P6RHF0</accession>
<proteinExistence type="predicted"/>